<protein>
    <recommendedName>
        <fullName evidence="17">Polypeptide N-acetylgalactosaminyltransferase</fullName>
        <ecNumber evidence="17">2.4.1.-</ecNumber>
    </recommendedName>
    <alternativeName>
        <fullName evidence="17">Protein-UDP acetylgalactosaminyltransferase</fullName>
    </alternativeName>
</protein>
<evidence type="ECO:0000256" key="1">
    <source>
        <dbReference type="ARBA" id="ARBA00001936"/>
    </source>
</evidence>
<keyword evidence="11 17" id="KW-1133">Transmembrane helix</keyword>
<evidence type="ECO:0000256" key="10">
    <source>
        <dbReference type="ARBA" id="ARBA00022968"/>
    </source>
</evidence>
<dbReference type="InterPro" id="IPR045885">
    <property type="entry name" value="GalNAc-T"/>
</dbReference>
<evidence type="ECO:0000256" key="11">
    <source>
        <dbReference type="ARBA" id="ARBA00022989"/>
    </source>
</evidence>
<reference evidence="20" key="1">
    <citation type="journal article" date="2018" name="PLoS ONE">
        <title>Chinook salmon (Oncorhynchus tshawytscha) genome and transcriptome.</title>
        <authorList>
            <person name="Christensen K.A."/>
            <person name="Leong J.S."/>
            <person name="Sakhrani D."/>
            <person name="Biagi C.A."/>
            <person name="Minkley D.R."/>
            <person name="Withler R.E."/>
            <person name="Rondeau E.B."/>
            <person name="Koop B.F."/>
            <person name="Devlin R.H."/>
        </authorList>
    </citation>
    <scope>NUCLEOTIDE SEQUENCE [LARGE SCALE GENOMIC DNA]</scope>
</reference>
<evidence type="ECO:0000256" key="17">
    <source>
        <dbReference type="RuleBase" id="RU361242"/>
    </source>
</evidence>
<keyword evidence="8" id="KW-0479">Metal-binding</keyword>
<dbReference type="GO" id="GO:0006493">
    <property type="term" value="P:protein O-linked glycosylation"/>
    <property type="evidence" value="ECO:0007669"/>
    <property type="project" value="TreeGrafter"/>
</dbReference>
<dbReference type="InterPro" id="IPR001173">
    <property type="entry name" value="Glyco_trans_2-like"/>
</dbReference>
<dbReference type="InterPro" id="IPR035992">
    <property type="entry name" value="Ricin_B-like_lectins"/>
</dbReference>
<keyword evidence="7 17" id="KW-0812">Transmembrane</keyword>
<evidence type="ECO:0000256" key="8">
    <source>
        <dbReference type="ARBA" id="ARBA00022723"/>
    </source>
</evidence>
<proteinExistence type="inferred from homology"/>
<keyword evidence="6 17" id="KW-0808">Transferase</keyword>
<comment type="similarity">
    <text evidence="4 17">Belongs to the glycosyltransferase 2 family. GalNAc-T subfamily.</text>
</comment>
<dbReference type="Pfam" id="PF00535">
    <property type="entry name" value="Glycos_transf_2"/>
    <property type="match status" value="1"/>
</dbReference>
<sequence length="554" mass="62858">MAVARKIKTLLTVNIFVFVGIILFSVYCRIQDRSEELIQIGRISDQRLRARNGKVSNLVDRQSILQRLERLEDVVYNQLNGLAKPMGLVEGPGGLGQGGAAATLGDDSHVDGEGKYEDYGYNAQLSDRISLDRSIPDYRPKKCKQLTYPEDLPQISVVFIFVNEALSVILRSVHSVVNHTPAHLLKEIILVDDNSDSVELKFNLDQYVNKRYPGLVKIVRNSKREGLIRARIHGWNAATAPVVGFFDAHVEFNTAWAEPILTRVKEDHTRIILPAIDNIKFNTFEVQQYANAAHGYNWGLWCMYIIPPQEWLDKGDETAPIRTPAMIGCSFVVDREYFSEIGLLDPGMEVYGGENIELGMRVWQCGGSMEVLPCARVAHIERTKKPYNNDIDYYAKRNALRAAEVWMDEYRSHVYMAWNIPMNNPGVDYGDVSERVALRKRLQCRSFRWYLENVYPEMRIYNNTITYGEVRNSKASGYCLDQGSEDDDKAILYPCHGMSSQGMAEDGGSRPRVSPLNPLAHPSRNLSYVWCTWSTGCCSLFSILTTYAKRPLKS</sequence>
<dbReference type="PANTHER" id="PTHR11675:SF28">
    <property type="entry name" value="POLYPEPTIDE N-ACETYLGALACTOSAMINYLTRANSFERASE 9"/>
    <property type="match status" value="1"/>
</dbReference>
<evidence type="ECO:0000313" key="20">
    <source>
        <dbReference type="Proteomes" id="UP000694402"/>
    </source>
</evidence>
<keyword evidence="13 17" id="KW-0472">Membrane</keyword>
<evidence type="ECO:0000256" key="15">
    <source>
        <dbReference type="ARBA" id="ARBA00023180"/>
    </source>
</evidence>
<keyword evidence="9 17" id="KW-0430">Lectin</keyword>
<dbReference type="Ensembl" id="ENSOTST00005117975.1">
    <property type="protein sequence ID" value="ENSOTSP00005117882.1"/>
    <property type="gene ID" value="ENSOTSG00005046727.2"/>
</dbReference>
<dbReference type="GeneTree" id="ENSGT00940000156599"/>
<keyword evidence="20" id="KW-1185">Reference proteome</keyword>
<dbReference type="SUPFAM" id="SSF53448">
    <property type="entry name" value="Nucleotide-diphospho-sugar transferases"/>
    <property type="match status" value="1"/>
</dbReference>
<dbReference type="GO" id="GO:0004653">
    <property type="term" value="F:polypeptide N-acetylgalactosaminyltransferase activity"/>
    <property type="evidence" value="ECO:0007669"/>
    <property type="project" value="TreeGrafter"/>
</dbReference>
<dbReference type="PANTHER" id="PTHR11675">
    <property type="entry name" value="N-ACETYLGALACTOSAMINYLTRANSFERASE"/>
    <property type="match status" value="1"/>
</dbReference>
<evidence type="ECO:0000256" key="5">
    <source>
        <dbReference type="ARBA" id="ARBA00022676"/>
    </source>
</evidence>
<dbReference type="FunFam" id="3.90.550.10:FF:000192">
    <property type="entry name" value="Polypeptide N-acetylgalactosaminyltransferase 9"/>
    <property type="match status" value="1"/>
</dbReference>
<keyword evidence="12 17" id="KW-0333">Golgi apparatus</keyword>
<reference evidence="19" key="3">
    <citation type="submission" date="2025-09" db="UniProtKB">
        <authorList>
            <consortium name="Ensembl"/>
        </authorList>
    </citation>
    <scope>IDENTIFICATION</scope>
</reference>
<dbReference type="Proteomes" id="UP000694402">
    <property type="component" value="Unassembled WGS sequence"/>
</dbReference>
<accession>A0AAZ3PM70</accession>
<keyword evidence="10" id="KW-0735">Signal-anchor</keyword>
<evidence type="ECO:0000256" key="14">
    <source>
        <dbReference type="ARBA" id="ARBA00023157"/>
    </source>
</evidence>
<dbReference type="EC" id="2.4.1.-" evidence="17"/>
<reference evidence="19" key="2">
    <citation type="submission" date="2025-08" db="UniProtKB">
        <authorList>
            <consortium name="Ensembl"/>
        </authorList>
    </citation>
    <scope>IDENTIFICATION</scope>
</reference>
<dbReference type="FunFam" id="3.90.550.10:FF:000203">
    <property type="entry name" value="Polypeptide N-acetylgalactosaminyltransferase 9"/>
    <property type="match status" value="1"/>
</dbReference>
<gene>
    <name evidence="19" type="primary">GALNT9</name>
</gene>
<evidence type="ECO:0000256" key="12">
    <source>
        <dbReference type="ARBA" id="ARBA00023034"/>
    </source>
</evidence>
<dbReference type="GO" id="GO:0000139">
    <property type="term" value="C:Golgi membrane"/>
    <property type="evidence" value="ECO:0007669"/>
    <property type="project" value="UniProtKB-SubCell"/>
</dbReference>
<comment type="subcellular location">
    <subcellularLocation>
        <location evidence="2 17">Golgi apparatus membrane</location>
        <topology evidence="2 17">Single-pass type II membrane protein</topology>
    </subcellularLocation>
</comment>
<keyword evidence="15" id="KW-0325">Glycoprotein</keyword>
<keyword evidence="5 17" id="KW-0328">Glycosyltransferase</keyword>
<comment type="pathway">
    <text evidence="3 17">Protein modification; protein glycosylation.</text>
</comment>
<keyword evidence="16 17" id="KW-0464">Manganese</keyword>
<evidence type="ECO:0000256" key="13">
    <source>
        <dbReference type="ARBA" id="ARBA00023136"/>
    </source>
</evidence>
<feature type="domain" description="Glycosyltransferase 2-like" evidence="18">
    <location>
        <begin position="156"/>
        <end position="339"/>
    </location>
</feature>
<organism evidence="19 20">
    <name type="scientific">Oncorhynchus tshawytscha</name>
    <name type="common">Chinook salmon</name>
    <name type="synonym">Salmo tshawytscha</name>
    <dbReference type="NCBI Taxonomy" id="74940"/>
    <lineage>
        <taxon>Eukaryota</taxon>
        <taxon>Metazoa</taxon>
        <taxon>Chordata</taxon>
        <taxon>Craniata</taxon>
        <taxon>Vertebrata</taxon>
        <taxon>Euteleostomi</taxon>
        <taxon>Actinopterygii</taxon>
        <taxon>Neopterygii</taxon>
        <taxon>Teleostei</taxon>
        <taxon>Protacanthopterygii</taxon>
        <taxon>Salmoniformes</taxon>
        <taxon>Salmonidae</taxon>
        <taxon>Salmoninae</taxon>
        <taxon>Oncorhynchus</taxon>
    </lineage>
</organism>
<dbReference type="SUPFAM" id="SSF50370">
    <property type="entry name" value="Ricin B-like lectins"/>
    <property type="match status" value="1"/>
</dbReference>
<evidence type="ECO:0000256" key="9">
    <source>
        <dbReference type="ARBA" id="ARBA00022734"/>
    </source>
</evidence>
<evidence type="ECO:0000313" key="19">
    <source>
        <dbReference type="Ensembl" id="ENSOTSP00005117882.1"/>
    </source>
</evidence>
<feature type="transmembrane region" description="Helical" evidence="17">
    <location>
        <begin position="7"/>
        <end position="27"/>
    </location>
</feature>
<comment type="cofactor">
    <cofactor evidence="1 17">
        <name>Mn(2+)</name>
        <dbReference type="ChEBI" id="CHEBI:29035"/>
    </cofactor>
</comment>
<dbReference type="CDD" id="cd02510">
    <property type="entry name" value="pp-GalNAc-T"/>
    <property type="match status" value="1"/>
</dbReference>
<evidence type="ECO:0000256" key="7">
    <source>
        <dbReference type="ARBA" id="ARBA00022692"/>
    </source>
</evidence>
<evidence type="ECO:0000256" key="4">
    <source>
        <dbReference type="ARBA" id="ARBA00005680"/>
    </source>
</evidence>
<dbReference type="InterPro" id="IPR029044">
    <property type="entry name" value="Nucleotide-diphossugar_trans"/>
</dbReference>
<dbReference type="AlphaFoldDB" id="A0AAZ3PM70"/>
<keyword evidence="14 17" id="KW-1015">Disulfide bond</keyword>
<evidence type="ECO:0000256" key="16">
    <source>
        <dbReference type="ARBA" id="ARBA00023211"/>
    </source>
</evidence>
<evidence type="ECO:0000256" key="3">
    <source>
        <dbReference type="ARBA" id="ARBA00004922"/>
    </source>
</evidence>
<dbReference type="Gene3D" id="3.90.550.10">
    <property type="entry name" value="Spore Coat Polysaccharide Biosynthesis Protein SpsA, Chain A"/>
    <property type="match status" value="1"/>
</dbReference>
<evidence type="ECO:0000256" key="2">
    <source>
        <dbReference type="ARBA" id="ARBA00004323"/>
    </source>
</evidence>
<dbReference type="GO" id="GO:0046872">
    <property type="term" value="F:metal ion binding"/>
    <property type="evidence" value="ECO:0007669"/>
    <property type="project" value="UniProtKB-KW"/>
</dbReference>
<evidence type="ECO:0000256" key="6">
    <source>
        <dbReference type="ARBA" id="ARBA00022679"/>
    </source>
</evidence>
<dbReference type="GO" id="GO:0030246">
    <property type="term" value="F:carbohydrate binding"/>
    <property type="evidence" value="ECO:0007669"/>
    <property type="project" value="UniProtKB-KW"/>
</dbReference>
<evidence type="ECO:0000259" key="18">
    <source>
        <dbReference type="Pfam" id="PF00535"/>
    </source>
</evidence>
<name>A0AAZ3PM70_ONCTS</name>